<evidence type="ECO:0000313" key="5">
    <source>
        <dbReference type="EMBL" id="CDS10452.1"/>
    </source>
</evidence>
<evidence type="ECO:0000256" key="3">
    <source>
        <dbReference type="ARBA" id="ARBA00023242"/>
    </source>
</evidence>
<protein>
    <submittedName>
        <fullName evidence="5">Uncharacterized protein</fullName>
    </submittedName>
</protein>
<evidence type="ECO:0000256" key="2">
    <source>
        <dbReference type="ARBA" id="ARBA00006076"/>
    </source>
</evidence>
<dbReference type="EMBL" id="LK023335">
    <property type="protein sequence ID" value="CDS10452.1"/>
    <property type="molecule type" value="Genomic_DNA"/>
</dbReference>
<dbReference type="GO" id="GO:0045292">
    <property type="term" value="P:mRNA cis splicing, via spliceosome"/>
    <property type="evidence" value="ECO:0007669"/>
    <property type="project" value="TreeGrafter"/>
</dbReference>
<accession>A0A077WUT9</accession>
<gene>
    <name evidence="5" type="ORF">LRAMOSA03128</name>
</gene>
<feature type="compositionally biased region" description="Basic and acidic residues" evidence="4">
    <location>
        <begin position="115"/>
        <end position="129"/>
    </location>
</feature>
<dbReference type="InterPro" id="IPR005011">
    <property type="entry name" value="SNU66/SART1"/>
</dbReference>
<feature type="region of interest" description="Disordered" evidence="4">
    <location>
        <begin position="74"/>
        <end position="129"/>
    </location>
</feature>
<comment type="similarity">
    <text evidence="2">Belongs to the SNU66/SART1 family.</text>
</comment>
<evidence type="ECO:0000256" key="4">
    <source>
        <dbReference type="SAM" id="MobiDB-lite"/>
    </source>
</evidence>
<feature type="compositionally biased region" description="Gly residues" evidence="4">
    <location>
        <begin position="96"/>
        <end position="106"/>
    </location>
</feature>
<dbReference type="Pfam" id="PF03343">
    <property type="entry name" value="SART-1"/>
    <property type="match status" value="1"/>
</dbReference>
<sequence length="129" mass="14440">MEHYQPDVKLEYVDEYGHQMNTKEAFRYMSHKFHGKTSGKAKTEKRMQKLEEELKLNMMSSSDTPATKLLEYQQRTSSAHGVLKADNQGIAAPANPGGGSISGGDIIGSSSSKRASSEDLEHEPRKRRR</sequence>
<keyword evidence="3" id="KW-0539">Nucleus</keyword>
<dbReference type="OrthoDB" id="5583at2759"/>
<dbReference type="GO" id="GO:0000481">
    <property type="term" value="P:maturation of 5S rRNA"/>
    <property type="evidence" value="ECO:0007669"/>
    <property type="project" value="TreeGrafter"/>
</dbReference>
<organism evidence="5">
    <name type="scientific">Lichtheimia ramosa</name>
    <dbReference type="NCBI Taxonomy" id="688394"/>
    <lineage>
        <taxon>Eukaryota</taxon>
        <taxon>Fungi</taxon>
        <taxon>Fungi incertae sedis</taxon>
        <taxon>Mucoromycota</taxon>
        <taxon>Mucoromycotina</taxon>
        <taxon>Mucoromycetes</taxon>
        <taxon>Mucorales</taxon>
        <taxon>Lichtheimiaceae</taxon>
        <taxon>Lichtheimia</taxon>
    </lineage>
</organism>
<reference evidence="5" key="1">
    <citation type="journal article" date="2014" name="Genome Announc.">
        <title>De novo whole-genome sequence and genome annotation of Lichtheimia ramosa.</title>
        <authorList>
            <person name="Linde J."/>
            <person name="Schwartze V."/>
            <person name="Binder U."/>
            <person name="Lass-Florl C."/>
            <person name="Voigt K."/>
            <person name="Horn F."/>
        </authorList>
    </citation>
    <scope>NUCLEOTIDE SEQUENCE</scope>
    <source>
        <strain evidence="5">JMRC FSU:6197</strain>
    </source>
</reference>
<name>A0A077WUT9_9FUNG</name>
<dbReference type="AlphaFoldDB" id="A0A077WUT9"/>
<proteinExistence type="inferred from homology"/>
<dbReference type="PANTHER" id="PTHR14152">
    <property type="entry name" value="SQUAMOUS CELL CARCINOMA ANTIGEN RECOGNISED BY CYTOTOXIC T LYMPHOCYTES"/>
    <property type="match status" value="1"/>
</dbReference>
<dbReference type="PANTHER" id="PTHR14152:SF5">
    <property type="entry name" value="U4_U6.U5 TRI-SNRNP-ASSOCIATED PROTEIN 1"/>
    <property type="match status" value="1"/>
</dbReference>
<dbReference type="GO" id="GO:0046540">
    <property type="term" value="C:U4/U6 x U5 tri-snRNP complex"/>
    <property type="evidence" value="ECO:0007669"/>
    <property type="project" value="TreeGrafter"/>
</dbReference>
<comment type="subcellular location">
    <subcellularLocation>
        <location evidence="1">Nucleus</location>
    </subcellularLocation>
</comment>
<evidence type="ECO:0000256" key="1">
    <source>
        <dbReference type="ARBA" id="ARBA00004123"/>
    </source>
</evidence>